<proteinExistence type="predicted"/>
<keyword evidence="2" id="KW-1185">Reference proteome</keyword>
<evidence type="ECO:0000313" key="2">
    <source>
        <dbReference type="Proteomes" id="UP000647860"/>
    </source>
</evidence>
<comment type="caution">
    <text evidence="1">The sequence shown here is derived from an EMBL/GenBank/DDBJ whole genome shotgun (WGS) entry which is preliminary data.</text>
</comment>
<accession>A0ABQ4I903</accession>
<gene>
    <name evidence="1" type="ORF">Vgi01_10440</name>
</gene>
<dbReference type="Proteomes" id="UP000647860">
    <property type="component" value="Unassembled WGS sequence"/>
</dbReference>
<evidence type="ECO:0008006" key="3">
    <source>
        <dbReference type="Google" id="ProtNLM"/>
    </source>
</evidence>
<protein>
    <recommendedName>
        <fullName evidence="3">Flavin reductase</fullName>
    </recommendedName>
</protein>
<dbReference type="RefSeq" id="WP_204290303.1">
    <property type="nucleotide sequence ID" value="NZ_BAAAGZ010000016.1"/>
</dbReference>
<organism evidence="1 2">
    <name type="scientific">Micromonospora gifhornensis</name>
    <dbReference type="NCBI Taxonomy" id="84594"/>
    <lineage>
        <taxon>Bacteria</taxon>
        <taxon>Bacillati</taxon>
        <taxon>Actinomycetota</taxon>
        <taxon>Actinomycetes</taxon>
        <taxon>Micromonosporales</taxon>
        <taxon>Micromonosporaceae</taxon>
        <taxon>Micromonospora</taxon>
    </lineage>
</organism>
<sequence length="94" mass="10286">MPTSSAEGPVTRPHLPLRPLWLCRACAAPWPCATARLTLIAEYAHDRIALSVYLCAVLHEAAADLYRLDPDEGPAPAALFARFLAWVPRPEAQP</sequence>
<evidence type="ECO:0000313" key="1">
    <source>
        <dbReference type="EMBL" id="GIJ14360.1"/>
    </source>
</evidence>
<reference evidence="1 2" key="1">
    <citation type="submission" date="2021-01" db="EMBL/GenBank/DDBJ databases">
        <title>Whole genome shotgun sequence of Verrucosispora gifhornensis NBRC 16317.</title>
        <authorList>
            <person name="Komaki H."/>
            <person name="Tamura T."/>
        </authorList>
    </citation>
    <scope>NUCLEOTIDE SEQUENCE [LARGE SCALE GENOMIC DNA]</scope>
    <source>
        <strain evidence="1 2">NBRC 16317</strain>
    </source>
</reference>
<name>A0ABQ4I903_9ACTN</name>
<dbReference type="EMBL" id="BOPA01000010">
    <property type="protein sequence ID" value="GIJ14360.1"/>
    <property type="molecule type" value="Genomic_DNA"/>
</dbReference>